<keyword evidence="1" id="KW-0472">Membrane</keyword>
<evidence type="ECO:0000313" key="2">
    <source>
        <dbReference type="EMBL" id="MDV5088181.1"/>
    </source>
</evidence>
<feature type="transmembrane region" description="Helical" evidence="1">
    <location>
        <begin position="106"/>
        <end position="126"/>
    </location>
</feature>
<proteinExistence type="predicted"/>
<sequence>MQTIVDICKQTFYMGLFVVMIPLIAYMIHNGSSAVVALVTYLIFSFLIPLGYVGAEIATFGPHNRRISRFAYMLGWLAVQGGTYASIFLGVDLSMLWGWPTIGRDIAFLVVMFVQIAVALMIGYVVSRLVGGRHE</sequence>
<keyword evidence="1" id="KW-0812">Transmembrane</keyword>
<organism evidence="2 3">
    <name type="scientific">Veillonella absiana</name>
    <dbReference type="NCBI Taxonomy" id="3079305"/>
    <lineage>
        <taxon>Bacteria</taxon>
        <taxon>Bacillati</taxon>
        <taxon>Bacillota</taxon>
        <taxon>Negativicutes</taxon>
        <taxon>Veillonellales</taxon>
        <taxon>Veillonellaceae</taxon>
        <taxon>Veillonella</taxon>
    </lineage>
</organism>
<dbReference type="EMBL" id="JAWJZB010000005">
    <property type="protein sequence ID" value="MDV5088181.1"/>
    <property type="molecule type" value="Genomic_DNA"/>
</dbReference>
<dbReference type="RefSeq" id="WP_317329833.1">
    <property type="nucleotide sequence ID" value="NZ_JAWJZA010000004.1"/>
</dbReference>
<evidence type="ECO:0000313" key="3">
    <source>
        <dbReference type="Proteomes" id="UP001272515"/>
    </source>
</evidence>
<keyword evidence="1" id="KW-1133">Transmembrane helix</keyword>
<evidence type="ECO:0000256" key="1">
    <source>
        <dbReference type="SAM" id="Phobius"/>
    </source>
</evidence>
<reference evidence="2 3" key="1">
    <citation type="submission" date="2023-10" db="EMBL/GenBank/DDBJ databases">
        <title>Veillonella sp. nov., isolated from a pig farm feces dump.</title>
        <authorList>
            <person name="Chang Y.-H."/>
        </authorList>
    </citation>
    <scope>NUCLEOTIDE SEQUENCE [LARGE SCALE GENOMIC DNA]</scope>
    <source>
        <strain evidence="2 3">YH-vei2233</strain>
    </source>
</reference>
<accession>A0ABU3Z8E4</accession>
<name>A0ABU3Z8E4_9FIRM</name>
<dbReference type="Proteomes" id="UP001272515">
    <property type="component" value="Unassembled WGS sequence"/>
</dbReference>
<protein>
    <submittedName>
        <fullName evidence="2">Uncharacterized protein</fullName>
    </submittedName>
</protein>
<comment type="caution">
    <text evidence="2">The sequence shown here is derived from an EMBL/GenBank/DDBJ whole genome shotgun (WGS) entry which is preliminary data.</text>
</comment>
<feature type="transmembrane region" description="Helical" evidence="1">
    <location>
        <begin position="12"/>
        <end position="29"/>
    </location>
</feature>
<feature type="transmembrane region" description="Helical" evidence="1">
    <location>
        <begin position="35"/>
        <end position="58"/>
    </location>
</feature>
<keyword evidence="3" id="KW-1185">Reference proteome</keyword>
<feature type="transmembrane region" description="Helical" evidence="1">
    <location>
        <begin position="70"/>
        <end position="91"/>
    </location>
</feature>
<gene>
    <name evidence="2" type="ORF">RVY80_04880</name>
</gene>